<dbReference type="InterPro" id="IPR045046">
    <property type="entry name" value="Vps9-like"/>
</dbReference>
<feature type="region of interest" description="Disordered" evidence="1">
    <location>
        <begin position="414"/>
        <end position="446"/>
    </location>
</feature>
<comment type="caution">
    <text evidence="3">The sequence shown here is derived from an EMBL/GenBank/DDBJ whole genome shotgun (WGS) entry which is preliminary data.</text>
</comment>
<dbReference type="Pfam" id="PF02204">
    <property type="entry name" value="VPS9"/>
    <property type="match status" value="1"/>
</dbReference>
<evidence type="ECO:0000313" key="3">
    <source>
        <dbReference type="EMBL" id="TVY43372.1"/>
    </source>
</evidence>
<organism evidence="3 4">
    <name type="scientific">Lachnellula occidentalis</name>
    <dbReference type="NCBI Taxonomy" id="215460"/>
    <lineage>
        <taxon>Eukaryota</taxon>
        <taxon>Fungi</taxon>
        <taxon>Dikarya</taxon>
        <taxon>Ascomycota</taxon>
        <taxon>Pezizomycotina</taxon>
        <taxon>Leotiomycetes</taxon>
        <taxon>Helotiales</taxon>
        <taxon>Lachnaceae</taxon>
        <taxon>Lachnellula</taxon>
    </lineage>
</organism>
<dbReference type="PANTHER" id="PTHR23101:SF97">
    <property type="entry name" value="DOMAIN PROTEIN, PUTATIVE (AFU_ORTHOLOGUE AFUA_2G10890)-RELATED"/>
    <property type="match status" value="1"/>
</dbReference>
<dbReference type="EMBL" id="QGMI01000282">
    <property type="protein sequence ID" value="TVY43372.1"/>
    <property type="molecule type" value="Genomic_DNA"/>
</dbReference>
<feature type="domain" description="VPS9" evidence="2">
    <location>
        <begin position="257"/>
        <end position="412"/>
    </location>
</feature>
<dbReference type="GO" id="GO:0031267">
    <property type="term" value="F:small GTPase binding"/>
    <property type="evidence" value="ECO:0007669"/>
    <property type="project" value="TreeGrafter"/>
</dbReference>
<feature type="region of interest" description="Disordered" evidence="1">
    <location>
        <begin position="601"/>
        <end position="625"/>
    </location>
</feature>
<dbReference type="InterPro" id="IPR003123">
    <property type="entry name" value="VPS9"/>
</dbReference>
<dbReference type="AlphaFoldDB" id="A0A8H8RYW5"/>
<dbReference type="PROSITE" id="PS51205">
    <property type="entry name" value="VPS9"/>
    <property type="match status" value="1"/>
</dbReference>
<dbReference type="GO" id="GO:0016192">
    <property type="term" value="P:vesicle-mediated transport"/>
    <property type="evidence" value="ECO:0007669"/>
    <property type="project" value="InterPro"/>
</dbReference>
<feature type="compositionally biased region" description="Polar residues" evidence="1">
    <location>
        <begin position="53"/>
        <end position="67"/>
    </location>
</feature>
<feature type="region of interest" description="Disordered" evidence="1">
    <location>
        <begin position="160"/>
        <end position="209"/>
    </location>
</feature>
<dbReference type="Proteomes" id="UP000443090">
    <property type="component" value="Unassembled WGS sequence"/>
</dbReference>
<reference evidence="3 4" key="1">
    <citation type="submission" date="2018-05" db="EMBL/GenBank/DDBJ databases">
        <title>Genome sequencing and assembly of the regulated plant pathogen Lachnellula willkommii and related sister species for the development of diagnostic species identification markers.</title>
        <authorList>
            <person name="Giroux E."/>
            <person name="Bilodeau G."/>
        </authorList>
    </citation>
    <scope>NUCLEOTIDE SEQUENCE [LARGE SCALE GENOMIC DNA]</scope>
    <source>
        <strain evidence="3 4">CBS 160.35</strain>
    </source>
</reference>
<dbReference type="Gene3D" id="1.20.1050.80">
    <property type="entry name" value="VPS9 domain"/>
    <property type="match status" value="1"/>
</dbReference>
<feature type="compositionally biased region" description="Basic and acidic residues" evidence="1">
    <location>
        <begin position="570"/>
        <end position="587"/>
    </location>
</feature>
<dbReference type="PANTHER" id="PTHR23101">
    <property type="entry name" value="RAB GDP/GTP EXCHANGE FACTOR"/>
    <property type="match status" value="1"/>
</dbReference>
<protein>
    <submittedName>
        <fullName evidence="3">Vacuolar protein sorting-associated protein</fullName>
    </submittedName>
</protein>
<dbReference type="GO" id="GO:0030139">
    <property type="term" value="C:endocytic vesicle"/>
    <property type="evidence" value="ECO:0007669"/>
    <property type="project" value="TreeGrafter"/>
</dbReference>
<sequence length="735" mass="80344">MINFTDRIAIKLPDFMASSGNKKSDPQRPRTIHTAKSFSRLAPPSPDPPNRIQRASTIQNGFDSQGAISDKSQRSLQKQADAFEKSPEEEEGQGQTGETSGKLPSDFDELPIELVSLTDSFIDSLSAKIHPTPPTVDKLSTLFQDFYAVAATHINTHISALSSRQHRESSPSPSPLSTASKIRAKAVSISNNKERSRPPPERNDSEQQMLTADEIADRKRARKVLEHKRVALEEAVERRVCESIYNRLWRHRSTTDEEKDEKLRSKTAALSVVGIGLNDLDVDLGQATKDPVEMQTRETEVREWLEGARDELMAMSDEKYPLGKLYHLKAAHKSIVDTLSHFHPSSSADEIMPMLIYTLITSRPEGIDVISNLYFIQRFRNEYKIDGEAAYCLTNLEAAITFLETVDLATLREDEALSGPKSNSRPSTPKSNNSMSPGHLSTAGLSPAEVTATSASPIITTTPSSPTGARPSVQHNRSISDMFQPPAVLGAAGDAVLNTADQGFKSIGNSLEGSYKFLLGKLKERQEELTGKASDIVVPKTLDDARKLVSTPPPEDDALASGASLLHSPENTRRPRRDSAAKPDDKMLNLIGGRKQEVAFAEEGGEKQPSSPLHPPASPSNPAIVESMRNLGNSLNPINRFSSMNMTRGFGFGRPPTTPVTPANKPIADGGVADLTSTFPELAPVLPPKEIPKIAPPIKRFMELQNPGDMKLNEVLELLRDYRRLAGALKDIGAV</sequence>
<dbReference type="SUPFAM" id="SSF109993">
    <property type="entry name" value="VPS9 domain"/>
    <property type="match status" value="1"/>
</dbReference>
<feature type="compositionally biased region" description="Basic and acidic residues" evidence="1">
    <location>
        <begin position="192"/>
        <end position="205"/>
    </location>
</feature>
<name>A0A8H8RYW5_9HELO</name>
<keyword evidence="4" id="KW-1185">Reference proteome</keyword>
<dbReference type="SMART" id="SM00167">
    <property type="entry name" value="VPS9"/>
    <property type="match status" value="1"/>
</dbReference>
<dbReference type="GO" id="GO:0005829">
    <property type="term" value="C:cytosol"/>
    <property type="evidence" value="ECO:0007669"/>
    <property type="project" value="TreeGrafter"/>
</dbReference>
<evidence type="ECO:0000256" key="1">
    <source>
        <dbReference type="SAM" id="MobiDB-lite"/>
    </source>
</evidence>
<feature type="region of interest" description="Disordered" evidence="1">
    <location>
        <begin position="547"/>
        <end position="589"/>
    </location>
</feature>
<dbReference type="OrthoDB" id="10264848at2759"/>
<evidence type="ECO:0000259" key="2">
    <source>
        <dbReference type="PROSITE" id="PS51205"/>
    </source>
</evidence>
<dbReference type="InterPro" id="IPR037191">
    <property type="entry name" value="VPS9_dom_sf"/>
</dbReference>
<dbReference type="GO" id="GO:0005085">
    <property type="term" value="F:guanyl-nucleotide exchange factor activity"/>
    <property type="evidence" value="ECO:0007669"/>
    <property type="project" value="InterPro"/>
</dbReference>
<feature type="compositionally biased region" description="Polar residues" evidence="1">
    <location>
        <begin position="420"/>
        <end position="436"/>
    </location>
</feature>
<feature type="region of interest" description="Disordered" evidence="1">
    <location>
        <begin position="16"/>
        <end position="106"/>
    </location>
</feature>
<evidence type="ECO:0000313" key="4">
    <source>
        <dbReference type="Proteomes" id="UP000443090"/>
    </source>
</evidence>
<accession>A0A8H8RYW5</accession>
<proteinExistence type="predicted"/>
<gene>
    <name evidence="3" type="primary">vps902</name>
    <name evidence="3" type="ORF">LOCC1_G004722</name>
</gene>